<dbReference type="AlphaFoldDB" id="A0A7C4ML54"/>
<accession>A0A7C4ML54</accession>
<evidence type="ECO:0000313" key="3">
    <source>
        <dbReference type="EMBL" id="HGU31920.1"/>
    </source>
</evidence>
<gene>
    <name evidence="3" type="ORF">ENS29_03575</name>
</gene>
<dbReference type="Pfam" id="PF03787">
    <property type="entry name" value="RAMPs"/>
    <property type="match status" value="1"/>
</dbReference>
<dbReference type="EMBL" id="DSUH01000074">
    <property type="protein sequence ID" value="HGU31920.1"/>
    <property type="molecule type" value="Genomic_DNA"/>
</dbReference>
<organism evidence="3">
    <name type="scientific">Desulfatirhabdium butyrativorans</name>
    <dbReference type="NCBI Taxonomy" id="340467"/>
    <lineage>
        <taxon>Bacteria</taxon>
        <taxon>Pseudomonadati</taxon>
        <taxon>Thermodesulfobacteriota</taxon>
        <taxon>Desulfobacteria</taxon>
        <taxon>Desulfobacterales</taxon>
        <taxon>Desulfatirhabdiaceae</taxon>
        <taxon>Desulfatirhabdium</taxon>
    </lineage>
</organism>
<dbReference type="InterPro" id="IPR013411">
    <property type="entry name" value="CRISPR-assoc_RAMP_Csx7"/>
</dbReference>
<dbReference type="PANTHER" id="PTHR35579:SF3">
    <property type="entry name" value="CRISPR SYSTEM CMS ENDORIBONUCLEASE CSM3"/>
    <property type="match status" value="1"/>
</dbReference>
<protein>
    <submittedName>
        <fullName evidence="3">CRISPR-associated RAMP protein</fullName>
    </submittedName>
</protein>
<dbReference type="GO" id="GO:0051607">
    <property type="term" value="P:defense response to virus"/>
    <property type="evidence" value="ECO:0007669"/>
    <property type="project" value="UniProtKB-KW"/>
</dbReference>
<feature type="domain" description="CRISPR type III-associated protein" evidence="2">
    <location>
        <begin position="15"/>
        <end position="217"/>
    </location>
</feature>
<proteinExistence type="predicted"/>
<dbReference type="PANTHER" id="PTHR35579">
    <property type="entry name" value="CRISPR SYSTEM CMS ENDORIBONUCLEASE CSM3"/>
    <property type="match status" value="1"/>
</dbReference>
<dbReference type="NCBIfam" id="TIGR02581">
    <property type="entry name" value="cas_cyan_RAMP"/>
    <property type="match status" value="1"/>
</dbReference>
<evidence type="ECO:0000259" key="2">
    <source>
        <dbReference type="Pfam" id="PF03787"/>
    </source>
</evidence>
<dbReference type="InterPro" id="IPR005537">
    <property type="entry name" value="RAMP_III_fam"/>
</dbReference>
<keyword evidence="1" id="KW-0051">Antiviral defense</keyword>
<name>A0A7C4ML54_9BACT</name>
<sequence length="273" mass="30369">MIQTSLREKVRILGTLTFGTAFHIGSGKEGDLATDMGVIKDERGWPVLPGSTLKGAFRATSERLAHWLQLKACLMDTMLSGIHCVGDQGEFQKVNDDFRNLTSEKQKLHFLEKHTCDVCRLFGTPMHASRIFFSDGELADWKGVYQIRDGVVIDRDSHTARPKLKYDFEAVSKETAFHIQIDIENPTESELALVGAVVSEWQCGVRIGGFTSRGLGQAILENVQVQKVDFSNPDHLKSYLLKRQFQQDDQLLDAALENVLVKVQSALEGGGSC</sequence>
<evidence type="ECO:0000256" key="1">
    <source>
        <dbReference type="ARBA" id="ARBA00023118"/>
    </source>
</evidence>
<comment type="caution">
    <text evidence="3">The sequence shown here is derived from an EMBL/GenBank/DDBJ whole genome shotgun (WGS) entry which is preliminary data.</text>
</comment>
<dbReference type="InterPro" id="IPR052216">
    <property type="entry name" value="CRISPR_Csm3_endoribonuclease"/>
</dbReference>
<reference evidence="3" key="1">
    <citation type="journal article" date="2020" name="mSystems">
        <title>Genome- and Community-Level Interaction Insights into Carbon Utilization and Element Cycling Functions of Hydrothermarchaeota in Hydrothermal Sediment.</title>
        <authorList>
            <person name="Zhou Z."/>
            <person name="Liu Y."/>
            <person name="Xu W."/>
            <person name="Pan J."/>
            <person name="Luo Z.H."/>
            <person name="Li M."/>
        </authorList>
    </citation>
    <scope>NUCLEOTIDE SEQUENCE [LARGE SCALE GENOMIC DNA]</scope>
    <source>
        <strain evidence="3">SpSt-477</strain>
    </source>
</reference>